<dbReference type="GO" id="GO:0008413">
    <property type="term" value="F:8-oxo-7,8-dihydroguanosine triphosphate pyrophosphatase activity"/>
    <property type="evidence" value="ECO:0007669"/>
    <property type="project" value="TreeGrafter"/>
</dbReference>
<dbReference type="STRING" id="1108045.GORHZ_123_00390"/>
<dbReference type="CDD" id="cd03425">
    <property type="entry name" value="NUDIX_MutT_NudA_like"/>
    <property type="match status" value="1"/>
</dbReference>
<evidence type="ECO:0000256" key="12">
    <source>
        <dbReference type="RuleBase" id="RU003476"/>
    </source>
</evidence>
<evidence type="ECO:0000256" key="1">
    <source>
        <dbReference type="ARBA" id="ARBA00001946"/>
    </source>
</evidence>
<evidence type="ECO:0000313" key="14">
    <source>
        <dbReference type="EMBL" id="GAB91095.1"/>
    </source>
</evidence>
<keyword evidence="4" id="KW-0235">DNA replication</keyword>
<dbReference type="InterPro" id="IPR015797">
    <property type="entry name" value="NUDIX_hydrolase-like_dom_sf"/>
</dbReference>
<evidence type="ECO:0000256" key="5">
    <source>
        <dbReference type="ARBA" id="ARBA00022723"/>
    </source>
</evidence>
<keyword evidence="15" id="KW-1185">Reference proteome</keyword>
<comment type="similarity">
    <text evidence="2 12">Belongs to the Nudix hydrolase family.</text>
</comment>
<dbReference type="InterPro" id="IPR020084">
    <property type="entry name" value="NUDIX_hydrolase_CS"/>
</dbReference>
<protein>
    <recommendedName>
        <fullName evidence="11">8-oxo-dGTP diphosphatase</fullName>
        <ecNumber evidence="11">3.6.1.55</ecNumber>
    </recommendedName>
</protein>
<keyword evidence="5" id="KW-0479">Metal-binding</keyword>
<feature type="domain" description="Nudix hydrolase" evidence="13">
    <location>
        <begin position="5"/>
        <end position="130"/>
    </location>
</feature>
<dbReference type="EC" id="3.6.1.55" evidence="11"/>
<reference evidence="14 15" key="1">
    <citation type="submission" date="2012-08" db="EMBL/GenBank/DDBJ databases">
        <title>Whole genome shotgun sequence of Gordonia rhizosphera NBRC 16068.</title>
        <authorList>
            <person name="Takarada H."/>
            <person name="Isaki S."/>
            <person name="Hosoyama A."/>
            <person name="Tsuchikane K."/>
            <person name="Katsumata H."/>
            <person name="Baba S."/>
            <person name="Ohji S."/>
            <person name="Yamazaki S."/>
            <person name="Fujita N."/>
        </authorList>
    </citation>
    <scope>NUCLEOTIDE SEQUENCE [LARGE SCALE GENOMIC DNA]</scope>
    <source>
        <strain evidence="14 15">NBRC 16068</strain>
    </source>
</reference>
<keyword evidence="7 12" id="KW-0378">Hydrolase</keyword>
<comment type="cofactor">
    <cofactor evidence="1">
        <name>Mg(2+)</name>
        <dbReference type="ChEBI" id="CHEBI:18420"/>
    </cofactor>
</comment>
<evidence type="ECO:0000313" key="15">
    <source>
        <dbReference type="Proteomes" id="UP000008363"/>
    </source>
</evidence>
<dbReference type="EMBL" id="BAHC01000123">
    <property type="protein sequence ID" value="GAB91095.1"/>
    <property type="molecule type" value="Genomic_DNA"/>
</dbReference>
<evidence type="ECO:0000256" key="6">
    <source>
        <dbReference type="ARBA" id="ARBA00022763"/>
    </source>
</evidence>
<dbReference type="GO" id="GO:0035539">
    <property type="term" value="F:8-oxo-7,8-dihydrodeoxyguanosine triphosphate pyrophosphatase activity"/>
    <property type="evidence" value="ECO:0007669"/>
    <property type="project" value="UniProtKB-EC"/>
</dbReference>
<dbReference type="InterPro" id="IPR020476">
    <property type="entry name" value="Nudix_hydrolase"/>
</dbReference>
<dbReference type="Gene3D" id="3.90.79.10">
    <property type="entry name" value="Nucleoside Triphosphate Pyrophosphohydrolase"/>
    <property type="match status" value="1"/>
</dbReference>
<evidence type="ECO:0000256" key="7">
    <source>
        <dbReference type="ARBA" id="ARBA00022801"/>
    </source>
</evidence>
<dbReference type="RefSeq" id="WP_006334348.1">
    <property type="nucleotide sequence ID" value="NZ_BAHC01000123.1"/>
</dbReference>
<dbReference type="GO" id="GO:0044716">
    <property type="term" value="F:8-oxo-GDP phosphatase activity"/>
    <property type="evidence" value="ECO:0007669"/>
    <property type="project" value="TreeGrafter"/>
</dbReference>
<evidence type="ECO:0000256" key="8">
    <source>
        <dbReference type="ARBA" id="ARBA00022842"/>
    </source>
</evidence>
<keyword evidence="3" id="KW-0515">Mutator protein</keyword>
<dbReference type="GO" id="GO:0046872">
    <property type="term" value="F:metal ion binding"/>
    <property type="evidence" value="ECO:0007669"/>
    <property type="project" value="UniProtKB-KW"/>
</dbReference>
<proteinExistence type="inferred from homology"/>
<dbReference type="Pfam" id="PF00293">
    <property type="entry name" value="NUDIX"/>
    <property type="match status" value="1"/>
</dbReference>
<keyword evidence="6" id="KW-0227">DNA damage</keyword>
<dbReference type="PROSITE" id="PS51462">
    <property type="entry name" value="NUDIX"/>
    <property type="match status" value="1"/>
</dbReference>
<dbReference type="PROSITE" id="PS00893">
    <property type="entry name" value="NUDIX_BOX"/>
    <property type="match status" value="1"/>
</dbReference>
<evidence type="ECO:0000256" key="11">
    <source>
        <dbReference type="ARBA" id="ARBA00038905"/>
    </source>
</evidence>
<comment type="catalytic activity">
    <reaction evidence="10">
        <text>8-oxo-dGTP + H2O = 8-oxo-dGMP + diphosphate + H(+)</text>
        <dbReference type="Rhea" id="RHEA:31575"/>
        <dbReference type="ChEBI" id="CHEBI:15377"/>
        <dbReference type="ChEBI" id="CHEBI:15378"/>
        <dbReference type="ChEBI" id="CHEBI:33019"/>
        <dbReference type="ChEBI" id="CHEBI:63224"/>
        <dbReference type="ChEBI" id="CHEBI:77896"/>
        <dbReference type="EC" id="3.6.1.55"/>
    </reaction>
</comment>
<evidence type="ECO:0000256" key="4">
    <source>
        <dbReference type="ARBA" id="ARBA00022705"/>
    </source>
</evidence>
<comment type="caution">
    <text evidence="14">The sequence shown here is derived from an EMBL/GenBank/DDBJ whole genome shotgun (WGS) entry which is preliminary data.</text>
</comment>
<evidence type="ECO:0000256" key="9">
    <source>
        <dbReference type="ARBA" id="ARBA00023204"/>
    </source>
</evidence>
<dbReference type="InterPro" id="IPR047127">
    <property type="entry name" value="MutT-like"/>
</dbReference>
<dbReference type="eggNOG" id="COG1051">
    <property type="taxonomic scope" value="Bacteria"/>
</dbReference>
<dbReference type="AlphaFoldDB" id="K6VW09"/>
<dbReference type="GO" id="GO:0006260">
    <property type="term" value="P:DNA replication"/>
    <property type="evidence" value="ECO:0007669"/>
    <property type="project" value="UniProtKB-KW"/>
</dbReference>
<dbReference type="PANTHER" id="PTHR47707:SF1">
    <property type="entry name" value="NUDIX HYDROLASE FAMILY PROTEIN"/>
    <property type="match status" value="1"/>
</dbReference>
<dbReference type="SUPFAM" id="SSF55811">
    <property type="entry name" value="Nudix"/>
    <property type="match status" value="1"/>
</dbReference>
<dbReference type="GO" id="GO:0044715">
    <property type="term" value="F:8-oxo-dGDP phosphatase activity"/>
    <property type="evidence" value="ECO:0007669"/>
    <property type="project" value="TreeGrafter"/>
</dbReference>
<evidence type="ECO:0000256" key="10">
    <source>
        <dbReference type="ARBA" id="ARBA00035861"/>
    </source>
</evidence>
<dbReference type="InterPro" id="IPR000086">
    <property type="entry name" value="NUDIX_hydrolase_dom"/>
</dbReference>
<dbReference type="PRINTS" id="PR00502">
    <property type="entry name" value="NUDIXFAMILY"/>
</dbReference>
<dbReference type="PANTHER" id="PTHR47707">
    <property type="entry name" value="8-OXO-DGTP DIPHOSPHATASE"/>
    <property type="match status" value="1"/>
</dbReference>
<keyword evidence="8" id="KW-0460">Magnesium</keyword>
<accession>K6VW09</accession>
<evidence type="ECO:0000256" key="3">
    <source>
        <dbReference type="ARBA" id="ARBA00022457"/>
    </source>
</evidence>
<gene>
    <name evidence="14" type="ORF">GORHZ_123_00390</name>
</gene>
<organism evidence="14 15">
    <name type="scientific">Gordonia rhizosphera NBRC 16068</name>
    <dbReference type="NCBI Taxonomy" id="1108045"/>
    <lineage>
        <taxon>Bacteria</taxon>
        <taxon>Bacillati</taxon>
        <taxon>Actinomycetota</taxon>
        <taxon>Actinomycetes</taxon>
        <taxon>Mycobacteriales</taxon>
        <taxon>Gordoniaceae</taxon>
        <taxon>Gordonia</taxon>
    </lineage>
</organism>
<keyword evidence="9" id="KW-0234">DNA repair</keyword>
<sequence length="141" mass="15305">MTPDERIVVAGAIVDHERRMLLLAQRRYPAEVAGLWELPGGKVEPGENAEDALRRELAEELGVEVRVGAMLTERVTLRPGLTLIALRAQIVTGIPHAAEHEALAWVDGPTLADWARDGALIPADTAWVPELVGELGRPIRG</sequence>
<evidence type="ECO:0000256" key="2">
    <source>
        <dbReference type="ARBA" id="ARBA00005582"/>
    </source>
</evidence>
<dbReference type="Proteomes" id="UP000008363">
    <property type="component" value="Unassembled WGS sequence"/>
</dbReference>
<dbReference type="OrthoDB" id="9774600at2"/>
<evidence type="ECO:0000259" key="13">
    <source>
        <dbReference type="PROSITE" id="PS51462"/>
    </source>
</evidence>
<name>K6VW09_9ACTN</name>
<dbReference type="GO" id="GO:0006281">
    <property type="term" value="P:DNA repair"/>
    <property type="evidence" value="ECO:0007669"/>
    <property type="project" value="UniProtKB-KW"/>
</dbReference>